<sequence>MEKVNLTRGGTTRGGKHRGGVSGRGSQQNTRYHASILKNNDFLVSQQNTQPTLNISASQNNITKTLCATTASRNNIINTLRTSLASGTSAS</sequence>
<dbReference type="EMBL" id="CAJVPP010001605">
    <property type="protein sequence ID" value="CAG8564310.1"/>
    <property type="molecule type" value="Genomic_DNA"/>
</dbReference>
<accession>A0A9N9BHX9</accession>
<organism evidence="2 3">
    <name type="scientific">Funneliformis mosseae</name>
    <name type="common">Endomycorrhizal fungus</name>
    <name type="synonym">Glomus mosseae</name>
    <dbReference type="NCBI Taxonomy" id="27381"/>
    <lineage>
        <taxon>Eukaryota</taxon>
        <taxon>Fungi</taxon>
        <taxon>Fungi incertae sedis</taxon>
        <taxon>Mucoromycota</taxon>
        <taxon>Glomeromycotina</taxon>
        <taxon>Glomeromycetes</taxon>
        <taxon>Glomerales</taxon>
        <taxon>Glomeraceae</taxon>
        <taxon>Funneliformis</taxon>
    </lineage>
</organism>
<dbReference type="AlphaFoldDB" id="A0A9N9BHX9"/>
<evidence type="ECO:0000313" key="2">
    <source>
        <dbReference type="EMBL" id="CAG8564310.1"/>
    </source>
</evidence>
<dbReference type="Proteomes" id="UP000789375">
    <property type="component" value="Unassembled WGS sequence"/>
</dbReference>
<name>A0A9N9BHX9_FUNMO</name>
<protein>
    <submittedName>
        <fullName evidence="2">438_t:CDS:1</fullName>
    </submittedName>
</protein>
<feature type="region of interest" description="Disordered" evidence="1">
    <location>
        <begin position="1"/>
        <end position="30"/>
    </location>
</feature>
<gene>
    <name evidence="2" type="ORF">FMOSSE_LOCUS7121</name>
</gene>
<comment type="caution">
    <text evidence="2">The sequence shown here is derived from an EMBL/GenBank/DDBJ whole genome shotgun (WGS) entry which is preliminary data.</text>
</comment>
<evidence type="ECO:0000256" key="1">
    <source>
        <dbReference type="SAM" id="MobiDB-lite"/>
    </source>
</evidence>
<evidence type="ECO:0000313" key="3">
    <source>
        <dbReference type="Proteomes" id="UP000789375"/>
    </source>
</evidence>
<proteinExistence type="predicted"/>
<keyword evidence="3" id="KW-1185">Reference proteome</keyword>
<reference evidence="2" key="1">
    <citation type="submission" date="2021-06" db="EMBL/GenBank/DDBJ databases">
        <authorList>
            <person name="Kallberg Y."/>
            <person name="Tangrot J."/>
            <person name="Rosling A."/>
        </authorList>
    </citation>
    <scope>NUCLEOTIDE SEQUENCE</scope>
    <source>
        <strain evidence="2">87-6 pot B 2015</strain>
    </source>
</reference>